<dbReference type="InterPro" id="IPR037401">
    <property type="entry name" value="SnoaL-like"/>
</dbReference>
<name>A0A8U0HQ70_9EURY</name>
<dbReference type="Gene3D" id="3.10.450.50">
    <property type="match status" value="1"/>
</dbReference>
<dbReference type="SUPFAM" id="SSF54427">
    <property type="entry name" value="NTF2-like"/>
    <property type="match status" value="1"/>
</dbReference>
<dbReference type="AlphaFoldDB" id="A0A8U0HQ70"/>
<dbReference type="EMBL" id="CP096659">
    <property type="protein sequence ID" value="UPV73100.1"/>
    <property type="molecule type" value="Genomic_DNA"/>
</dbReference>
<accession>A0A8U0HQ70</accession>
<reference evidence="2 3" key="1">
    <citation type="submission" date="2022-04" db="EMBL/GenBank/DDBJ databases">
        <title>Diverse halophilic archaea isolated from saline environments.</title>
        <authorList>
            <person name="Cui H.-L."/>
        </authorList>
    </citation>
    <scope>NUCLEOTIDE SEQUENCE [LARGE SCALE GENOMIC DNA]</scope>
    <source>
        <strain evidence="2 3">XZYJT49</strain>
    </source>
</reference>
<evidence type="ECO:0000313" key="3">
    <source>
        <dbReference type="Proteomes" id="UP000830729"/>
    </source>
</evidence>
<protein>
    <submittedName>
        <fullName evidence="2">Nuclear transport factor 2 family protein</fullName>
    </submittedName>
</protein>
<dbReference type="RefSeq" id="WP_248649156.1">
    <property type="nucleotide sequence ID" value="NZ_CP096659.1"/>
</dbReference>
<keyword evidence="3" id="KW-1185">Reference proteome</keyword>
<feature type="domain" description="SnoaL-like" evidence="1">
    <location>
        <begin position="9"/>
        <end position="108"/>
    </location>
</feature>
<evidence type="ECO:0000259" key="1">
    <source>
        <dbReference type="Pfam" id="PF12680"/>
    </source>
</evidence>
<dbReference type="Pfam" id="PF12680">
    <property type="entry name" value="SnoaL_2"/>
    <property type="match status" value="1"/>
</dbReference>
<dbReference type="Proteomes" id="UP000830729">
    <property type="component" value="Chromosome"/>
</dbReference>
<dbReference type="GeneID" id="72185757"/>
<organism evidence="2 3">
    <name type="scientific">Halorussus limi</name>
    <dbReference type="NCBI Taxonomy" id="2938695"/>
    <lineage>
        <taxon>Archaea</taxon>
        <taxon>Methanobacteriati</taxon>
        <taxon>Methanobacteriota</taxon>
        <taxon>Stenosarchaea group</taxon>
        <taxon>Halobacteria</taxon>
        <taxon>Halobacteriales</taxon>
        <taxon>Haladaptataceae</taxon>
        <taxon>Halorussus</taxon>
    </lineage>
</organism>
<sequence>MTKADPEAVRSYYDYVDAEEYEEVFSLFADDVTYDRPGQSHLDGMAEFREFYLEDRPLEDGDHEVHQLVAEGDTVAVRGRFAGTQDGEEVAFDFADFHRFDDDGKITSRWTYTDRDEV</sequence>
<dbReference type="KEGG" id="halx:M0R89_11120"/>
<proteinExistence type="predicted"/>
<dbReference type="InterPro" id="IPR032710">
    <property type="entry name" value="NTF2-like_dom_sf"/>
</dbReference>
<evidence type="ECO:0000313" key="2">
    <source>
        <dbReference type="EMBL" id="UPV73100.1"/>
    </source>
</evidence>
<gene>
    <name evidence="2" type="ORF">M0R89_11120</name>
</gene>